<sequence>MLIPTEPIGSIPRSPELVEGLSAFASGRIGQAELDALTQKAIADTISRFEATGSPVVTDGEQAKSSFATYPLDGATSLAGDGAVIPFADGHSRQLPRLTEGPFRYASFAEKYFRGVSQHTDLPVKQAVIAPSALSLLYPADEIAGYSRDEFLADLADQSEADIRRCLDAGASSVQLDFTEGRLSLKLDPSRGLLRSFVELNNEVLDRFSAEERRRIGVHTCPGGDQDSTHSLDIDYAELLPDLFSLHAGRFYLQLASEPDRERVLRIIAEHAPADAQVFVGVIDPIDPRVETPEEVRDRVLEAARHIPADRLGTCDDCGFSPFADDTSTSRDTAFAKITARVQGTALAREALGI</sequence>
<gene>
    <name evidence="2" type="primary">metE</name>
    <name evidence="2" type="ORF">GCM10017774_31170</name>
</gene>
<dbReference type="InterPro" id="IPR038071">
    <property type="entry name" value="UROD/MetE-like_sf"/>
</dbReference>
<evidence type="ECO:0000313" key="3">
    <source>
        <dbReference type="Proteomes" id="UP000605568"/>
    </source>
</evidence>
<dbReference type="GO" id="GO:0032259">
    <property type="term" value="P:methylation"/>
    <property type="evidence" value="ECO:0007669"/>
    <property type="project" value="UniProtKB-KW"/>
</dbReference>
<keyword evidence="3" id="KW-1185">Reference proteome</keyword>
<organism evidence="2 3">
    <name type="scientific">Lentzea cavernae</name>
    <dbReference type="NCBI Taxonomy" id="2020703"/>
    <lineage>
        <taxon>Bacteria</taxon>
        <taxon>Bacillati</taxon>
        <taxon>Actinomycetota</taxon>
        <taxon>Actinomycetes</taxon>
        <taxon>Pseudonocardiales</taxon>
        <taxon>Pseudonocardiaceae</taxon>
        <taxon>Lentzea</taxon>
    </lineage>
</organism>
<dbReference type="Pfam" id="PF01717">
    <property type="entry name" value="Meth_synt_2"/>
    <property type="match status" value="1"/>
</dbReference>
<name>A0ABQ3MCL0_9PSEU</name>
<dbReference type="RefSeq" id="WP_191298636.1">
    <property type="nucleotide sequence ID" value="NZ_BNAR01000004.1"/>
</dbReference>
<proteinExistence type="predicted"/>
<keyword evidence="2" id="KW-0489">Methyltransferase</keyword>
<evidence type="ECO:0000259" key="1">
    <source>
        <dbReference type="Pfam" id="PF01717"/>
    </source>
</evidence>
<comment type="caution">
    <text evidence="2">The sequence shown here is derived from an EMBL/GenBank/DDBJ whole genome shotgun (WGS) entry which is preliminary data.</text>
</comment>
<feature type="domain" description="Cobalamin-independent methionine synthase MetE C-terminal/archaeal" evidence="1">
    <location>
        <begin position="4"/>
        <end position="321"/>
    </location>
</feature>
<dbReference type="CDD" id="cd03311">
    <property type="entry name" value="CIMS_C_terminal_like"/>
    <property type="match status" value="1"/>
</dbReference>
<dbReference type="GO" id="GO:0008168">
    <property type="term" value="F:methyltransferase activity"/>
    <property type="evidence" value="ECO:0007669"/>
    <property type="project" value="UniProtKB-KW"/>
</dbReference>
<evidence type="ECO:0000313" key="2">
    <source>
        <dbReference type="EMBL" id="GHH39475.1"/>
    </source>
</evidence>
<dbReference type="PANTHER" id="PTHR43844:SF2">
    <property type="entry name" value="SYNTHASE, VITAMIN-B12 INDEPENDENT, PUTATIVE (AFU_ORTHOLOGUE AFUA_3G12060)-RELATED"/>
    <property type="match status" value="1"/>
</dbReference>
<dbReference type="Gene3D" id="3.20.20.210">
    <property type="match status" value="1"/>
</dbReference>
<dbReference type="SUPFAM" id="SSF51726">
    <property type="entry name" value="UROD/MetE-like"/>
    <property type="match status" value="1"/>
</dbReference>
<keyword evidence="2" id="KW-0808">Transferase</keyword>
<dbReference type="Proteomes" id="UP000605568">
    <property type="component" value="Unassembled WGS sequence"/>
</dbReference>
<reference evidence="3" key="1">
    <citation type="journal article" date="2019" name="Int. J. Syst. Evol. Microbiol.">
        <title>The Global Catalogue of Microorganisms (GCM) 10K type strain sequencing project: providing services to taxonomists for standard genome sequencing and annotation.</title>
        <authorList>
            <consortium name="The Broad Institute Genomics Platform"/>
            <consortium name="The Broad Institute Genome Sequencing Center for Infectious Disease"/>
            <person name="Wu L."/>
            <person name="Ma J."/>
        </authorList>
    </citation>
    <scope>NUCLEOTIDE SEQUENCE [LARGE SCALE GENOMIC DNA]</scope>
    <source>
        <strain evidence="3">CGMCC 4.7367</strain>
    </source>
</reference>
<dbReference type="InterPro" id="IPR002629">
    <property type="entry name" value="Met_Synth_C/arc"/>
</dbReference>
<protein>
    <submittedName>
        <fullName evidence="2">5-methyltetrahydropteroyltriglutamate--homocysteine methyltransferase</fullName>
    </submittedName>
</protein>
<dbReference type="PANTHER" id="PTHR43844">
    <property type="entry name" value="METHIONINE SYNTHASE"/>
    <property type="match status" value="1"/>
</dbReference>
<dbReference type="EMBL" id="BNAR01000004">
    <property type="protein sequence ID" value="GHH39475.1"/>
    <property type="molecule type" value="Genomic_DNA"/>
</dbReference>
<accession>A0ABQ3MCL0</accession>